<dbReference type="PATRIC" id="fig|2064.6.peg.690"/>
<name>A0A0D0PVP4_KITGR</name>
<feature type="signal peptide" evidence="1">
    <location>
        <begin position="1"/>
        <end position="29"/>
    </location>
</feature>
<evidence type="ECO:0000313" key="3">
    <source>
        <dbReference type="Proteomes" id="UP000032066"/>
    </source>
</evidence>
<keyword evidence="3" id="KW-1185">Reference proteome</keyword>
<proteinExistence type="predicted"/>
<sequence>MPVRRAAKAASVLALGGALTLGLAGTAFAAPIADLSGMGCPDSYTNYYGNGGFVQTLSYTYTGGNGYRYGHYNVVFRNNFGDTYEGTRDYRCY</sequence>
<comment type="caution">
    <text evidence="2">The sequence shown here is derived from an EMBL/GenBank/DDBJ whole genome shotgun (WGS) entry which is preliminary data.</text>
</comment>
<dbReference type="Proteomes" id="UP000032066">
    <property type="component" value="Unassembled WGS sequence"/>
</dbReference>
<keyword evidence="1" id="KW-0732">Signal</keyword>
<protein>
    <submittedName>
        <fullName evidence="2">Uncharacterized protein</fullName>
    </submittedName>
</protein>
<evidence type="ECO:0000256" key="1">
    <source>
        <dbReference type="SAM" id="SignalP"/>
    </source>
</evidence>
<feature type="chain" id="PRO_5002218943" evidence="1">
    <location>
        <begin position="30"/>
        <end position="93"/>
    </location>
</feature>
<evidence type="ECO:0000313" key="2">
    <source>
        <dbReference type="EMBL" id="KIQ66554.1"/>
    </source>
</evidence>
<dbReference type="AlphaFoldDB" id="A0A0D0PVP4"/>
<gene>
    <name evidence="2" type="ORF">TR51_03060</name>
</gene>
<accession>A0A0D0PVP4</accession>
<dbReference type="RefSeq" id="WP_043907820.1">
    <property type="nucleotide sequence ID" value="NZ_JXZB01000001.1"/>
</dbReference>
<reference evidence="2 3" key="1">
    <citation type="submission" date="2015-02" db="EMBL/GenBank/DDBJ databases">
        <title>Draft genome sequence of Kitasatospora griseola MF730-N6, a bafilomycin, terpentecin and satosporin producer.</title>
        <authorList>
            <person name="Arens J.C."/>
            <person name="Haltli B."/>
            <person name="Kerr R.G."/>
        </authorList>
    </citation>
    <scope>NUCLEOTIDE SEQUENCE [LARGE SCALE GENOMIC DNA]</scope>
    <source>
        <strain evidence="2 3">MF730-N6</strain>
    </source>
</reference>
<dbReference type="EMBL" id="JXZB01000001">
    <property type="protein sequence ID" value="KIQ66554.1"/>
    <property type="molecule type" value="Genomic_DNA"/>
</dbReference>
<organism evidence="2 3">
    <name type="scientific">Kitasatospora griseola</name>
    <name type="common">Streptomyces griseolosporeus</name>
    <dbReference type="NCBI Taxonomy" id="2064"/>
    <lineage>
        <taxon>Bacteria</taxon>
        <taxon>Bacillati</taxon>
        <taxon>Actinomycetota</taxon>
        <taxon>Actinomycetes</taxon>
        <taxon>Kitasatosporales</taxon>
        <taxon>Streptomycetaceae</taxon>
        <taxon>Kitasatospora</taxon>
    </lineage>
</organism>